<keyword evidence="2" id="KW-0812">Transmembrane</keyword>
<keyword evidence="2" id="KW-1133">Transmembrane helix</keyword>
<dbReference type="EMBL" id="JACJJG010000031">
    <property type="protein sequence ID" value="MBM6673673.1"/>
    <property type="molecule type" value="Genomic_DNA"/>
</dbReference>
<keyword evidence="4" id="KW-1185">Reference proteome</keyword>
<name>A0A938WSX3_9BACT</name>
<proteinExistence type="predicted"/>
<dbReference type="AlphaFoldDB" id="A0A938WSX3"/>
<protein>
    <submittedName>
        <fullName evidence="3">Uncharacterized protein</fullName>
    </submittedName>
</protein>
<accession>A0A938WSX3</accession>
<feature type="coiled-coil region" evidence="1">
    <location>
        <begin position="10"/>
        <end position="37"/>
    </location>
</feature>
<evidence type="ECO:0000256" key="2">
    <source>
        <dbReference type="SAM" id="Phobius"/>
    </source>
</evidence>
<sequence length="217" mass="25168">MKEDVIAANLANLRQSVNELKETVNNLNEASQNHTQTAQSAVDEQTICNSVEKSFYNCWNDVLSILKKSVRKEQPDRIPFSVWIPKLIDLLKRKFSLIDYLYVHVCDYNTNRLKIEANTERILERQDEILARVNELRCPLTIIPPNVNGLFLRGYHFKLRYVIIVAIAILAWAVAASLSSMKYKEEAFAYYSMYRAVKEQHQHLMDITGTEVKRSTE</sequence>
<gene>
    <name evidence="3" type="ORF">H6A34_07270</name>
</gene>
<dbReference type="Proteomes" id="UP000706891">
    <property type="component" value="Unassembled WGS sequence"/>
</dbReference>
<feature type="transmembrane region" description="Helical" evidence="2">
    <location>
        <begin position="159"/>
        <end position="178"/>
    </location>
</feature>
<keyword evidence="2" id="KW-0472">Membrane</keyword>
<comment type="caution">
    <text evidence="3">The sequence shown here is derived from an EMBL/GenBank/DDBJ whole genome shotgun (WGS) entry which is preliminary data.</text>
</comment>
<keyword evidence="1" id="KW-0175">Coiled coil</keyword>
<dbReference type="RefSeq" id="WP_205104509.1">
    <property type="nucleotide sequence ID" value="NZ_JACJJG010000031.1"/>
</dbReference>
<evidence type="ECO:0000313" key="3">
    <source>
        <dbReference type="EMBL" id="MBM6673673.1"/>
    </source>
</evidence>
<evidence type="ECO:0000256" key="1">
    <source>
        <dbReference type="SAM" id="Coils"/>
    </source>
</evidence>
<organism evidence="3 4">
    <name type="scientific">Marseilla massiliensis</name>
    <dbReference type="NCBI Taxonomy" id="1841864"/>
    <lineage>
        <taxon>Bacteria</taxon>
        <taxon>Pseudomonadati</taxon>
        <taxon>Bacteroidota</taxon>
        <taxon>Bacteroidia</taxon>
        <taxon>Bacteroidales</taxon>
        <taxon>Prevotellaceae</taxon>
        <taxon>Marseilla</taxon>
    </lineage>
</organism>
<evidence type="ECO:0000313" key="4">
    <source>
        <dbReference type="Proteomes" id="UP000706891"/>
    </source>
</evidence>
<reference evidence="3" key="1">
    <citation type="submission" date="2020-08" db="EMBL/GenBank/DDBJ databases">
        <authorList>
            <person name="Cejkova D."/>
            <person name="Kubasova T."/>
            <person name="Jahodarova E."/>
            <person name="Rychlik I."/>
        </authorList>
    </citation>
    <scope>NUCLEOTIDE SEQUENCE</scope>
    <source>
        <strain evidence="3">An824</strain>
    </source>
</reference>
<reference evidence="3" key="2">
    <citation type="journal article" date="2021" name="Sci. Rep.">
        <title>The distribution of antibiotic resistance genes in chicken gut microbiota commensals.</title>
        <authorList>
            <person name="Juricova H."/>
            <person name="Matiasovicova J."/>
            <person name="Kubasova T."/>
            <person name="Cejkova D."/>
            <person name="Rychlik I."/>
        </authorList>
    </citation>
    <scope>NUCLEOTIDE SEQUENCE</scope>
    <source>
        <strain evidence="3">An824</strain>
    </source>
</reference>